<comment type="caution">
    <text evidence="1">The sequence shown here is derived from an EMBL/GenBank/DDBJ whole genome shotgun (WGS) entry which is preliminary data.</text>
</comment>
<protein>
    <submittedName>
        <fullName evidence="1">Uncharacterized protein</fullName>
    </submittedName>
</protein>
<gene>
    <name evidence="1" type="ORF">MYCIT1_LOCUS35031</name>
</gene>
<keyword evidence="2" id="KW-1185">Reference proteome</keyword>
<reference evidence="1" key="1">
    <citation type="submission" date="2023-11" db="EMBL/GenBank/DDBJ databases">
        <authorList>
            <person name="De Vega J J."/>
            <person name="De Vega J J."/>
        </authorList>
    </citation>
    <scope>NUCLEOTIDE SEQUENCE</scope>
</reference>
<organism evidence="1 2">
    <name type="scientific">Mycena citricolor</name>
    <dbReference type="NCBI Taxonomy" id="2018698"/>
    <lineage>
        <taxon>Eukaryota</taxon>
        <taxon>Fungi</taxon>
        <taxon>Dikarya</taxon>
        <taxon>Basidiomycota</taxon>
        <taxon>Agaricomycotina</taxon>
        <taxon>Agaricomycetes</taxon>
        <taxon>Agaricomycetidae</taxon>
        <taxon>Agaricales</taxon>
        <taxon>Marasmiineae</taxon>
        <taxon>Mycenaceae</taxon>
        <taxon>Mycena</taxon>
    </lineage>
</organism>
<evidence type="ECO:0000313" key="1">
    <source>
        <dbReference type="EMBL" id="CAK5282903.1"/>
    </source>
</evidence>
<name>A0AAD2HYF8_9AGAR</name>
<dbReference type="EMBL" id="CAVNYO010000463">
    <property type="protein sequence ID" value="CAK5282903.1"/>
    <property type="molecule type" value="Genomic_DNA"/>
</dbReference>
<accession>A0AAD2HYF8</accession>
<dbReference type="AlphaFoldDB" id="A0AAD2HYF8"/>
<evidence type="ECO:0000313" key="2">
    <source>
        <dbReference type="Proteomes" id="UP001295794"/>
    </source>
</evidence>
<sequence>MPRRKRGVSTGLLTNCVKRKLISKSDWVRCTGVKLFIQCTTIRARSQALAPRTPCWIGSLVVTGFHLTGALHRAQCGRRFWSLLQYYEHLFCDVHTRIRIPSKWSYSTPVFAGQSPSHRTIARHAPARPL</sequence>
<dbReference type="Proteomes" id="UP001295794">
    <property type="component" value="Unassembled WGS sequence"/>
</dbReference>
<proteinExistence type="predicted"/>